<keyword evidence="2 7" id="KW-0132">Cell division</keyword>
<sequence>MRIVILILLLILLLLQYRLWVGDGSFAEVSRLQKSVAAQAEKNRLLRERNDALEAEVKDLKQGLSAIEERARSDLGMIKKDETYYQVVGD</sequence>
<proteinExistence type="inferred from homology"/>
<dbReference type="GO" id="GO:0043093">
    <property type="term" value="P:FtsZ-dependent cytokinesis"/>
    <property type="evidence" value="ECO:0007669"/>
    <property type="project" value="UniProtKB-UniRule"/>
</dbReference>
<dbReference type="Pfam" id="PF04977">
    <property type="entry name" value="DivIC"/>
    <property type="match status" value="1"/>
</dbReference>
<feature type="topological domain" description="Cytoplasmic" evidence="7">
    <location>
        <begin position="1"/>
        <end position="3"/>
    </location>
</feature>
<dbReference type="GO" id="GO:0005886">
    <property type="term" value="C:plasma membrane"/>
    <property type="evidence" value="ECO:0007669"/>
    <property type="project" value="UniProtKB-SubCell"/>
</dbReference>
<dbReference type="GO" id="GO:0030428">
    <property type="term" value="C:cell septum"/>
    <property type="evidence" value="ECO:0007669"/>
    <property type="project" value="TreeGrafter"/>
</dbReference>
<dbReference type="PANTHER" id="PTHR37485:SF1">
    <property type="entry name" value="CELL DIVISION PROTEIN FTSB"/>
    <property type="match status" value="1"/>
</dbReference>
<dbReference type="RefSeq" id="WP_078482960.1">
    <property type="nucleotide sequence ID" value="NZ_MPRL01000013.1"/>
</dbReference>
<dbReference type="GO" id="GO:0032153">
    <property type="term" value="C:cell division site"/>
    <property type="evidence" value="ECO:0007669"/>
    <property type="project" value="UniProtKB-UniRule"/>
</dbReference>
<evidence type="ECO:0000256" key="4">
    <source>
        <dbReference type="ARBA" id="ARBA00022989"/>
    </source>
</evidence>
<evidence type="ECO:0000256" key="1">
    <source>
        <dbReference type="ARBA" id="ARBA00022475"/>
    </source>
</evidence>
<organism evidence="8 9">
    <name type="scientific">Solemya pervernicosa gill symbiont</name>
    <dbReference type="NCBI Taxonomy" id="642797"/>
    <lineage>
        <taxon>Bacteria</taxon>
        <taxon>Pseudomonadati</taxon>
        <taxon>Pseudomonadota</taxon>
        <taxon>Gammaproteobacteria</taxon>
        <taxon>sulfur-oxidizing symbionts</taxon>
    </lineage>
</organism>
<name>A0A1T2L809_9GAMM</name>
<protein>
    <recommendedName>
        <fullName evidence="7">Cell division protein FtsB</fullName>
    </recommendedName>
</protein>
<dbReference type="InterPro" id="IPR007060">
    <property type="entry name" value="FtsL/DivIC"/>
</dbReference>
<dbReference type="HAMAP" id="MF_00599">
    <property type="entry name" value="FtsB"/>
    <property type="match status" value="1"/>
</dbReference>
<evidence type="ECO:0000256" key="7">
    <source>
        <dbReference type="HAMAP-Rule" id="MF_00599"/>
    </source>
</evidence>
<comment type="subunit">
    <text evidence="7">Part of a complex composed of FtsB, FtsL and FtsQ.</text>
</comment>
<dbReference type="AlphaFoldDB" id="A0A1T2L809"/>
<keyword evidence="5 7" id="KW-0472">Membrane</keyword>
<feature type="topological domain" description="Periplasmic" evidence="7">
    <location>
        <begin position="22"/>
        <end position="90"/>
    </location>
</feature>
<evidence type="ECO:0000256" key="2">
    <source>
        <dbReference type="ARBA" id="ARBA00022618"/>
    </source>
</evidence>
<keyword evidence="1 7" id="KW-1003">Cell membrane</keyword>
<feature type="coiled-coil region" evidence="7">
    <location>
        <begin position="36"/>
        <end position="70"/>
    </location>
</feature>
<keyword evidence="3 7" id="KW-0812">Transmembrane</keyword>
<comment type="function">
    <text evidence="7">Essential cell division protein. May link together the upstream cell division proteins, which are predominantly cytoplasmic, with the downstream cell division proteins, which are predominantly periplasmic.</text>
</comment>
<gene>
    <name evidence="7" type="primary">ftsB</name>
    <name evidence="8" type="ORF">BOW53_04865</name>
</gene>
<accession>A0A1T2L809</accession>
<evidence type="ECO:0000256" key="3">
    <source>
        <dbReference type="ARBA" id="ARBA00022692"/>
    </source>
</evidence>
<evidence type="ECO:0000256" key="5">
    <source>
        <dbReference type="ARBA" id="ARBA00023136"/>
    </source>
</evidence>
<comment type="similarity">
    <text evidence="7">Belongs to the FtsB family.</text>
</comment>
<keyword evidence="9" id="KW-1185">Reference proteome</keyword>
<keyword evidence="7" id="KW-0175">Coiled coil</keyword>
<dbReference type="NCBIfam" id="NF002058">
    <property type="entry name" value="PRK00888.1"/>
    <property type="match status" value="1"/>
</dbReference>
<dbReference type="EMBL" id="MPRL01000013">
    <property type="protein sequence ID" value="OOZ41200.1"/>
    <property type="molecule type" value="Genomic_DNA"/>
</dbReference>
<comment type="caution">
    <text evidence="8">The sequence shown here is derived from an EMBL/GenBank/DDBJ whole genome shotgun (WGS) entry which is preliminary data.</text>
</comment>
<keyword evidence="6 7" id="KW-0131">Cell cycle</keyword>
<evidence type="ECO:0000313" key="8">
    <source>
        <dbReference type="EMBL" id="OOZ41200.1"/>
    </source>
</evidence>
<evidence type="ECO:0000256" key="6">
    <source>
        <dbReference type="ARBA" id="ARBA00023306"/>
    </source>
</evidence>
<dbReference type="Proteomes" id="UP000191110">
    <property type="component" value="Unassembled WGS sequence"/>
</dbReference>
<keyword evidence="7" id="KW-0997">Cell inner membrane</keyword>
<comment type="subcellular location">
    <subcellularLocation>
        <location evidence="7">Cell inner membrane</location>
        <topology evidence="7">Single-pass type II membrane protein</topology>
    </subcellularLocation>
    <text evidence="7">Localizes to the division septum.</text>
</comment>
<dbReference type="OrthoDB" id="7061211at2"/>
<dbReference type="InterPro" id="IPR023081">
    <property type="entry name" value="Cell_div_FtsB"/>
</dbReference>
<reference evidence="8 9" key="1">
    <citation type="submission" date="2016-11" db="EMBL/GenBank/DDBJ databases">
        <title>Mixed transmission modes and dynamic genome evolution in an obligate animal-bacterial symbiosis.</title>
        <authorList>
            <person name="Russell S.L."/>
            <person name="Corbett-Detig R.B."/>
            <person name="Cavanaugh C.M."/>
        </authorList>
    </citation>
    <scope>NUCLEOTIDE SEQUENCE [LARGE SCALE GENOMIC DNA]</scope>
    <source>
        <strain evidence="8">Sveles-Q1</strain>
    </source>
</reference>
<evidence type="ECO:0000313" key="9">
    <source>
        <dbReference type="Proteomes" id="UP000191110"/>
    </source>
</evidence>
<dbReference type="PANTHER" id="PTHR37485">
    <property type="entry name" value="CELL DIVISION PROTEIN FTSB"/>
    <property type="match status" value="1"/>
</dbReference>
<keyword evidence="4 7" id="KW-1133">Transmembrane helix</keyword>